<evidence type="ECO:0000256" key="2">
    <source>
        <dbReference type="ARBA" id="ARBA00022685"/>
    </source>
</evidence>
<dbReference type="InterPro" id="IPR036852">
    <property type="entry name" value="Peptidase_S8/S53_dom_sf"/>
</dbReference>
<accession>A0A5J5MKF6</accession>
<dbReference type="PANTHER" id="PTHR42884">
    <property type="entry name" value="PROPROTEIN CONVERTASE SUBTILISIN/KEXIN-RELATED"/>
    <property type="match status" value="1"/>
</dbReference>
<evidence type="ECO:0000256" key="6">
    <source>
        <dbReference type="ARBA" id="ARBA00037494"/>
    </source>
</evidence>
<dbReference type="AlphaFoldDB" id="A0A5J5MKF6"/>
<dbReference type="SUPFAM" id="SSF49785">
    <property type="entry name" value="Galactose-binding domain-like"/>
    <property type="match status" value="1"/>
</dbReference>
<dbReference type="GO" id="GO:0016486">
    <property type="term" value="P:peptide hormone processing"/>
    <property type="evidence" value="ECO:0007669"/>
    <property type="project" value="TreeGrafter"/>
</dbReference>
<dbReference type="PROSITE" id="PS51829">
    <property type="entry name" value="P_HOMO_B"/>
    <property type="match status" value="1"/>
</dbReference>
<evidence type="ECO:0000256" key="7">
    <source>
        <dbReference type="ARBA" id="ARBA00039000"/>
    </source>
</evidence>
<dbReference type="GO" id="GO:0005615">
    <property type="term" value="C:extracellular space"/>
    <property type="evidence" value="ECO:0007669"/>
    <property type="project" value="TreeGrafter"/>
</dbReference>
<dbReference type="SUPFAM" id="SSF52743">
    <property type="entry name" value="Subtilisin-like"/>
    <property type="match status" value="1"/>
</dbReference>
<feature type="region of interest" description="Disordered" evidence="11">
    <location>
        <begin position="372"/>
        <end position="400"/>
    </location>
</feature>
<evidence type="ECO:0000259" key="12">
    <source>
        <dbReference type="PROSITE" id="PS51829"/>
    </source>
</evidence>
<dbReference type="Pfam" id="PF00082">
    <property type="entry name" value="Peptidase_S8"/>
    <property type="match status" value="1"/>
</dbReference>
<reference evidence="13 14" key="1">
    <citation type="submission" date="2019-06" db="EMBL/GenBank/DDBJ databases">
        <title>Discovery of a novel chromosome fission-fusion reversal in muntjac.</title>
        <authorList>
            <person name="Mudd A.B."/>
            <person name="Bredeson J.V."/>
            <person name="Baum R."/>
            <person name="Hockemeyer D."/>
            <person name="Rokhsar D.S."/>
        </authorList>
    </citation>
    <scope>NUCLEOTIDE SEQUENCE [LARGE SCALE GENOMIC DNA]</scope>
    <source>
        <strain evidence="13">UCam_UCB_Mr</strain>
        <tissue evidence="13">Fibroblast cell line</tissue>
    </source>
</reference>
<comment type="catalytic activity">
    <reaction evidence="5">
        <text>Release of protein hormones and neuropeptides from their precursors, generally by hydrolysis of -Lys-Arg-|- bonds.</text>
        <dbReference type="EC" id="3.4.21.94"/>
    </reaction>
</comment>
<comment type="caution">
    <text evidence="13">The sequence shown here is derived from an EMBL/GenBank/DDBJ whole genome shotgun (WGS) entry which is preliminary data.</text>
</comment>
<protein>
    <recommendedName>
        <fullName evidence="8">Neuroendocrine convertase 2</fullName>
        <ecNumber evidence="7">3.4.21.94</ecNumber>
    </recommendedName>
    <alternativeName>
        <fullName evidence="10">Prohormone convertase 2</fullName>
    </alternativeName>
    <alternativeName>
        <fullName evidence="9">Proprotein convertase 2</fullName>
    </alternativeName>
</protein>
<feature type="domain" description="P/Homo B" evidence="12">
    <location>
        <begin position="213"/>
        <end position="359"/>
    </location>
</feature>
<evidence type="ECO:0000256" key="9">
    <source>
        <dbReference type="ARBA" id="ARBA00042083"/>
    </source>
</evidence>
<dbReference type="EC" id="3.4.21.94" evidence="7"/>
<evidence type="ECO:0000256" key="3">
    <source>
        <dbReference type="ARBA" id="ARBA00022801"/>
    </source>
</evidence>
<dbReference type="GO" id="GO:0004252">
    <property type="term" value="F:serine-type endopeptidase activity"/>
    <property type="evidence" value="ECO:0007669"/>
    <property type="project" value="UniProtKB-EC"/>
</dbReference>
<keyword evidence="4" id="KW-0720">Serine protease</keyword>
<comment type="function">
    <text evidence="6">Serine endopeptidase which is involved in the processing of hormone and other protein precursors at sites comprised of pairs of basic amino acid residues. Responsible for the release of glucagon from proglucagon in pancreatic A cells.</text>
</comment>
<keyword evidence="3" id="KW-0378">Hydrolase</keyword>
<name>A0A5J5MKF6_MUNRE</name>
<sequence>MGIPDHLICLLRNLYAGQEATVRTGHGITDCFQTGKGTLMLGKIEGRRRRGRQRMRWLDAVKDAGIFGLQRRGIQSGTHPTVSSHEPDQAVCHHPQADSGWFPWESGHGCCGSLWVLVSVGSCQFGWSFPGEIYQNSEDTSQLVIQTSPFLWDGHRGKGNIYEWASGDSGSYDDCNCDGYASTISINSSINDGRIVLYDKSWASALIPHGCCLKPQATPDLYGNCTLRPSGTSAGAPEAAGVFTLVLEANLGLTWRDMQHLTVLTPKQNQLHDKLNHLFGYRVLDAGAIVKMAKDSKMVPERFHCNAKVGFDKWPFMTTHTWGEDARGTWTLELGFVGSAPQKRVQKEWALMLYGTQSAPYIDQVVRDHQSKLAMSKKEEPEEELDEAMQRSLKSILGKD</sequence>
<dbReference type="InterPro" id="IPR000209">
    <property type="entry name" value="Peptidase_S8/S53_dom"/>
</dbReference>
<evidence type="ECO:0000313" key="13">
    <source>
        <dbReference type="EMBL" id="KAB0380137.1"/>
    </source>
</evidence>
<evidence type="ECO:0000256" key="10">
    <source>
        <dbReference type="ARBA" id="ARBA00042708"/>
    </source>
</evidence>
<dbReference type="EMBL" id="VCEB01000003">
    <property type="protein sequence ID" value="KAB0380137.1"/>
    <property type="molecule type" value="Genomic_DNA"/>
</dbReference>
<organism evidence="13 14">
    <name type="scientific">Muntiacus reevesi</name>
    <name type="common">Reeves' muntjac</name>
    <name type="synonym">Cervus reevesi</name>
    <dbReference type="NCBI Taxonomy" id="9886"/>
    <lineage>
        <taxon>Eukaryota</taxon>
        <taxon>Metazoa</taxon>
        <taxon>Chordata</taxon>
        <taxon>Craniata</taxon>
        <taxon>Vertebrata</taxon>
        <taxon>Euteleostomi</taxon>
        <taxon>Mammalia</taxon>
        <taxon>Eutheria</taxon>
        <taxon>Laurasiatheria</taxon>
        <taxon>Artiodactyla</taxon>
        <taxon>Ruminantia</taxon>
        <taxon>Pecora</taxon>
        <taxon>Cervidae</taxon>
        <taxon>Muntiacinae</taxon>
        <taxon>Muntiacus</taxon>
    </lineage>
</organism>
<dbReference type="Pfam" id="PF01483">
    <property type="entry name" value="P_proprotein"/>
    <property type="match status" value="1"/>
</dbReference>
<evidence type="ECO:0000256" key="11">
    <source>
        <dbReference type="SAM" id="MobiDB-lite"/>
    </source>
</evidence>
<dbReference type="PANTHER" id="PTHR42884:SF13">
    <property type="entry name" value="NEUROENDOCRINE CONVERTASE 2"/>
    <property type="match status" value="1"/>
</dbReference>
<dbReference type="InterPro" id="IPR002884">
    <property type="entry name" value="P_dom"/>
</dbReference>
<dbReference type="GO" id="GO:0043005">
    <property type="term" value="C:neuron projection"/>
    <property type="evidence" value="ECO:0007669"/>
    <property type="project" value="TreeGrafter"/>
</dbReference>
<keyword evidence="2" id="KW-0165">Cleavage on pair of basic residues</keyword>
<dbReference type="Gene3D" id="2.60.120.260">
    <property type="entry name" value="Galactose-binding domain-like"/>
    <property type="match status" value="1"/>
</dbReference>
<proteinExistence type="predicted"/>
<dbReference type="Gene3D" id="3.40.50.200">
    <property type="entry name" value="Peptidase S8/S53 domain"/>
    <property type="match status" value="1"/>
</dbReference>
<dbReference type="InterPro" id="IPR008979">
    <property type="entry name" value="Galactose-bd-like_sf"/>
</dbReference>
<evidence type="ECO:0000256" key="1">
    <source>
        <dbReference type="ARBA" id="ARBA00022670"/>
    </source>
</evidence>
<keyword evidence="1" id="KW-0645">Protease</keyword>
<dbReference type="GO" id="GO:0016020">
    <property type="term" value="C:membrane"/>
    <property type="evidence" value="ECO:0007669"/>
    <property type="project" value="TreeGrafter"/>
</dbReference>
<keyword evidence="14" id="KW-1185">Reference proteome</keyword>
<evidence type="ECO:0000256" key="4">
    <source>
        <dbReference type="ARBA" id="ARBA00022825"/>
    </source>
</evidence>
<gene>
    <name evidence="13" type="ORF">FD755_007921</name>
</gene>
<evidence type="ECO:0000313" key="14">
    <source>
        <dbReference type="Proteomes" id="UP000326062"/>
    </source>
</evidence>
<dbReference type="Proteomes" id="UP000326062">
    <property type="component" value="Chromosome 3"/>
</dbReference>
<evidence type="ECO:0000256" key="5">
    <source>
        <dbReference type="ARBA" id="ARBA00036323"/>
    </source>
</evidence>
<evidence type="ECO:0000256" key="8">
    <source>
        <dbReference type="ARBA" id="ARBA00039626"/>
    </source>
</evidence>